<dbReference type="AlphaFoldDB" id="A0A914HIC0"/>
<evidence type="ECO:0000256" key="6">
    <source>
        <dbReference type="RuleBase" id="RU363132"/>
    </source>
</evidence>
<proteinExistence type="predicted"/>
<dbReference type="Pfam" id="PF02453">
    <property type="entry name" value="Reticulon"/>
    <property type="match status" value="1"/>
</dbReference>
<evidence type="ECO:0000259" key="7">
    <source>
        <dbReference type="PROSITE" id="PS50845"/>
    </source>
</evidence>
<organism evidence="8 9">
    <name type="scientific">Globodera rostochiensis</name>
    <name type="common">Golden nematode worm</name>
    <name type="synonym">Heterodera rostochiensis</name>
    <dbReference type="NCBI Taxonomy" id="31243"/>
    <lineage>
        <taxon>Eukaryota</taxon>
        <taxon>Metazoa</taxon>
        <taxon>Ecdysozoa</taxon>
        <taxon>Nematoda</taxon>
        <taxon>Chromadorea</taxon>
        <taxon>Rhabditida</taxon>
        <taxon>Tylenchina</taxon>
        <taxon>Tylenchomorpha</taxon>
        <taxon>Tylenchoidea</taxon>
        <taxon>Heteroderidae</taxon>
        <taxon>Heteroderinae</taxon>
        <taxon>Globodera</taxon>
    </lineage>
</organism>
<dbReference type="PANTHER" id="PTHR45799:SF2">
    <property type="entry name" value="RETICULON-LIKE PROTEIN"/>
    <property type="match status" value="1"/>
</dbReference>
<evidence type="ECO:0000256" key="1">
    <source>
        <dbReference type="ARBA" id="ARBA00004477"/>
    </source>
</evidence>
<evidence type="ECO:0000256" key="2">
    <source>
        <dbReference type="ARBA" id="ARBA00022692"/>
    </source>
</evidence>
<dbReference type="GO" id="GO:0030424">
    <property type="term" value="C:axon"/>
    <property type="evidence" value="ECO:0007669"/>
    <property type="project" value="TreeGrafter"/>
</dbReference>
<keyword evidence="5 6" id="KW-0472">Membrane</keyword>
<keyword evidence="4 6" id="KW-1133">Transmembrane helix</keyword>
<evidence type="ECO:0000256" key="4">
    <source>
        <dbReference type="ARBA" id="ARBA00022989"/>
    </source>
</evidence>
<dbReference type="WBParaSite" id="Gr19_v10_g17188.t1">
    <property type="protein sequence ID" value="Gr19_v10_g17188.t1"/>
    <property type="gene ID" value="Gr19_v10_g17188"/>
</dbReference>
<dbReference type="InterPro" id="IPR003388">
    <property type="entry name" value="Reticulon"/>
</dbReference>
<feature type="domain" description="Reticulon" evidence="7">
    <location>
        <begin position="25"/>
        <end position="219"/>
    </location>
</feature>
<evidence type="ECO:0000313" key="8">
    <source>
        <dbReference type="Proteomes" id="UP000887572"/>
    </source>
</evidence>
<evidence type="ECO:0000256" key="3">
    <source>
        <dbReference type="ARBA" id="ARBA00022824"/>
    </source>
</evidence>
<feature type="transmembrane region" description="Helical" evidence="6">
    <location>
        <begin position="156"/>
        <end position="173"/>
    </location>
</feature>
<reference evidence="9" key="1">
    <citation type="submission" date="2022-11" db="UniProtKB">
        <authorList>
            <consortium name="WormBaseParasite"/>
        </authorList>
    </citation>
    <scope>IDENTIFICATION</scope>
</reference>
<keyword evidence="2 6" id="KW-0812">Transmembrane</keyword>
<dbReference type="PROSITE" id="PS50845">
    <property type="entry name" value="RETICULON"/>
    <property type="match status" value="1"/>
</dbReference>
<keyword evidence="8" id="KW-1185">Reference proteome</keyword>
<protein>
    <recommendedName>
        <fullName evidence="6">Reticulon-like protein</fullName>
    </recommendedName>
</protein>
<dbReference type="InterPro" id="IPR046964">
    <property type="entry name" value="RTN1-4"/>
</dbReference>
<dbReference type="Gene3D" id="1.20.5.2480">
    <property type="match status" value="1"/>
</dbReference>
<evidence type="ECO:0000313" key="9">
    <source>
        <dbReference type="WBParaSite" id="Gr19_v10_g17188.t1"/>
    </source>
</evidence>
<keyword evidence="3 6" id="KW-0256">Endoplasmic reticulum</keyword>
<sequence>MGAKTNNKRSGRTNYEPAKDFNGKMMELVYWRDPKKSGAVLATFFLVIYIFQHFSVLSILINGALGLLLATVGFRVFKLAEAHFKKQPDAGVNPYQQYLDIEVSVPMDKLHQHVDVAVEHALFLANKIRHIYLAEALLDSIKFGLLLYSLSYVAGWFSGLSLIVLFILAVFTLPKTYELYKEPIDSYVKLAKEQLEQISKLAQEKFPFLKAPVAEKKGE</sequence>
<dbReference type="PANTHER" id="PTHR45799">
    <property type="entry name" value="RETICULON-LIKE PROTEIN"/>
    <property type="match status" value="1"/>
</dbReference>
<comment type="subcellular location">
    <subcellularLocation>
        <location evidence="1 6">Endoplasmic reticulum membrane</location>
        <topology evidence="1 6">Multi-pass membrane protein</topology>
    </subcellularLocation>
</comment>
<dbReference type="Proteomes" id="UP000887572">
    <property type="component" value="Unplaced"/>
</dbReference>
<feature type="transmembrane region" description="Helical" evidence="6">
    <location>
        <begin position="34"/>
        <end position="51"/>
    </location>
</feature>
<evidence type="ECO:0000256" key="5">
    <source>
        <dbReference type="ARBA" id="ARBA00023136"/>
    </source>
</evidence>
<dbReference type="GO" id="GO:0005789">
    <property type="term" value="C:endoplasmic reticulum membrane"/>
    <property type="evidence" value="ECO:0007669"/>
    <property type="project" value="UniProtKB-SubCell"/>
</dbReference>
<name>A0A914HIC0_GLORO</name>
<accession>A0A914HIC0</accession>